<dbReference type="PANTHER" id="PTHR11635:SF152">
    <property type="entry name" value="CAMP-DEPENDENT PROTEIN KINASE TYPE I REGULATORY SUBUNIT-RELATED"/>
    <property type="match status" value="1"/>
</dbReference>
<evidence type="ECO:0000256" key="12">
    <source>
        <dbReference type="RuleBase" id="RU003465"/>
    </source>
</evidence>
<evidence type="ECO:0000256" key="4">
    <source>
        <dbReference type="ARBA" id="ARBA00013081"/>
    </source>
</evidence>
<evidence type="ECO:0000256" key="2">
    <source>
        <dbReference type="ARBA" id="ARBA00001946"/>
    </source>
</evidence>
<dbReference type="FunFam" id="3.60.40.10:FF:000007">
    <property type="entry name" value="Phosphatase 2C and cyclic nucleotide-binding/kinase domain-containing protein"/>
    <property type="match status" value="1"/>
</dbReference>
<sequence length="721" mass="79390">MGCNQSSEVDEYEGSEEEYGGGQKIETQAPPPQSVVKKNDRVDAIDRTRTIETGGIRMRFAYLSQRGKYPDDPDKPNQDAYCIKHNFANQMEDAFFGVFDGHGKDGHGCAQFTRTHLPALVERFIEKGKSKVNAPPNADLSREQTHAALTKAHIECNKHLHKNTHIDDSLSGTTAISAYIHGKRNRITIANVGDSRAVLGQEVMIQGTKSLKALPLSRDQTPYRKDERKRIRQTGARILSLDQLEGLEPIPDEESDGEGDLVLGEELDEGGDPPRVWSPNGDYPGTAFTRSVGDAMAEELGVFAEPELLTREIMPQDKMIVLASDGVFEFLTNQSVVDICAKFADPLEACRAVVAESYELWLQYELRTDDITIICIFVDNVDSAVASRNNAMGTSSRGGSQSQETAPEADVDPLLPAGGLRPVRKTMTKEKSKAIEKLKKQGVGVMDVSPDIDIDLTTLYTEKSDAEKKRISNAIKASVMFRNITEEQREMIFGVMESVNVKADTWVIKQGTVGDRFYIIDEGRFEVRIVPDDEEDTDGNGGHTVHVYEGSVAKNAHPCFGELALMYSAPRSASIIAQTDGHLWALHRLAFRQVLAQSQDTRQELKKSLGKIPAFKRLDTHGIDKIAAAMDEATFGRGENIIEQGKSCSSFFVVASGQCELVKRVNGKVQHSTCKAGDWFGDEALKGAGARYSSTCVALQTTSCWQMDAASMQKIVMPLIM</sequence>
<comment type="catalytic activity">
    <reaction evidence="11">
        <text>O-phospho-L-threonyl-[protein] + H2O = L-threonyl-[protein] + phosphate</text>
        <dbReference type="Rhea" id="RHEA:47004"/>
        <dbReference type="Rhea" id="RHEA-COMP:11060"/>
        <dbReference type="Rhea" id="RHEA-COMP:11605"/>
        <dbReference type="ChEBI" id="CHEBI:15377"/>
        <dbReference type="ChEBI" id="CHEBI:30013"/>
        <dbReference type="ChEBI" id="CHEBI:43474"/>
        <dbReference type="ChEBI" id="CHEBI:61977"/>
        <dbReference type="EC" id="3.1.3.16"/>
    </reaction>
</comment>
<comment type="catalytic activity">
    <reaction evidence="10">
        <text>O-phospho-L-seryl-[protein] + H2O = L-seryl-[protein] + phosphate</text>
        <dbReference type="Rhea" id="RHEA:20629"/>
        <dbReference type="Rhea" id="RHEA-COMP:9863"/>
        <dbReference type="Rhea" id="RHEA-COMP:11604"/>
        <dbReference type="ChEBI" id="CHEBI:15377"/>
        <dbReference type="ChEBI" id="CHEBI:29999"/>
        <dbReference type="ChEBI" id="CHEBI:43474"/>
        <dbReference type="ChEBI" id="CHEBI:83421"/>
        <dbReference type="EC" id="3.1.3.16"/>
    </reaction>
</comment>
<dbReference type="Pfam" id="PF00481">
    <property type="entry name" value="PP2C"/>
    <property type="match status" value="1"/>
</dbReference>
<dbReference type="CDD" id="cd00143">
    <property type="entry name" value="PP2Cc"/>
    <property type="match status" value="1"/>
</dbReference>
<evidence type="ECO:0000256" key="7">
    <source>
        <dbReference type="ARBA" id="ARBA00022842"/>
    </source>
</evidence>
<keyword evidence="6 12" id="KW-0378">Hydrolase</keyword>
<gene>
    <name evidence="16" type="ORF">SEMRO_1007_G230450.1</name>
</gene>
<comment type="cofactor">
    <cofactor evidence="1">
        <name>Mn(2+)</name>
        <dbReference type="ChEBI" id="CHEBI:29035"/>
    </cofactor>
</comment>
<feature type="compositionally biased region" description="Polar residues" evidence="13">
    <location>
        <begin position="391"/>
        <end position="405"/>
    </location>
</feature>
<comment type="similarity">
    <text evidence="12">Belongs to the PP2C family.</text>
</comment>
<evidence type="ECO:0000256" key="13">
    <source>
        <dbReference type="SAM" id="MobiDB-lite"/>
    </source>
</evidence>
<dbReference type="Proteomes" id="UP001153069">
    <property type="component" value="Unassembled WGS sequence"/>
</dbReference>
<dbReference type="PROSITE" id="PS00889">
    <property type="entry name" value="CNMP_BINDING_2"/>
    <property type="match status" value="1"/>
</dbReference>
<dbReference type="PANTHER" id="PTHR11635">
    <property type="entry name" value="CAMP-DEPENDENT PROTEIN KINASE REGULATORY CHAIN"/>
    <property type="match status" value="1"/>
</dbReference>
<evidence type="ECO:0000256" key="11">
    <source>
        <dbReference type="ARBA" id="ARBA00048336"/>
    </source>
</evidence>
<evidence type="ECO:0000256" key="5">
    <source>
        <dbReference type="ARBA" id="ARBA00022723"/>
    </source>
</evidence>
<keyword evidence="8 12" id="KW-0904">Protein phosphatase</keyword>
<dbReference type="PROSITE" id="PS00888">
    <property type="entry name" value="CNMP_BINDING_1"/>
    <property type="match status" value="1"/>
</dbReference>
<organism evidence="16 17">
    <name type="scientific">Seminavis robusta</name>
    <dbReference type="NCBI Taxonomy" id="568900"/>
    <lineage>
        <taxon>Eukaryota</taxon>
        <taxon>Sar</taxon>
        <taxon>Stramenopiles</taxon>
        <taxon>Ochrophyta</taxon>
        <taxon>Bacillariophyta</taxon>
        <taxon>Bacillariophyceae</taxon>
        <taxon>Bacillariophycidae</taxon>
        <taxon>Naviculales</taxon>
        <taxon>Naviculaceae</taxon>
        <taxon>Seminavis</taxon>
    </lineage>
</organism>
<dbReference type="SUPFAM" id="SSF51206">
    <property type="entry name" value="cAMP-binding domain-like"/>
    <property type="match status" value="2"/>
</dbReference>
<dbReference type="OrthoDB" id="10264738at2759"/>
<proteinExistence type="inferred from homology"/>
<dbReference type="CDD" id="cd00038">
    <property type="entry name" value="CAP_ED"/>
    <property type="match status" value="2"/>
</dbReference>
<evidence type="ECO:0000259" key="14">
    <source>
        <dbReference type="PROSITE" id="PS50042"/>
    </source>
</evidence>
<comment type="cofactor">
    <cofactor evidence="2">
        <name>Mg(2+)</name>
        <dbReference type="ChEBI" id="CHEBI:18420"/>
    </cofactor>
</comment>
<dbReference type="GO" id="GO:0016020">
    <property type="term" value="C:membrane"/>
    <property type="evidence" value="ECO:0007669"/>
    <property type="project" value="UniProtKB-SubCell"/>
</dbReference>
<feature type="compositionally biased region" description="Acidic residues" evidence="13">
    <location>
        <begin position="8"/>
        <end position="19"/>
    </location>
</feature>
<dbReference type="InterPro" id="IPR018488">
    <property type="entry name" value="cNMP-bd_CS"/>
</dbReference>
<dbReference type="GO" id="GO:0004722">
    <property type="term" value="F:protein serine/threonine phosphatase activity"/>
    <property type="evidence" value="ECO:0007669"/>
    <property type="project" value="UniProtKB-EC"/>
</dbReference>
<evidence type="ECO:0000256" key="1">
    <source>
        <dbReference type="ARBA" id="ARBA00001936"/>
    </source>
</evidence>
<dbReference type="PRINTS" id="PR00103">
    <property type="entry name" value="CAMPKINASE"/>
</dbReference>
<dbReference type="GO" id="GO:0046872">
    <property type="term" value="F:metal ion binding"/>
    <property type="evidence" value="ECO:0007669"/>
    <property type="project" value="UniProtKB-KW"/>
</dbReference>
<dbReference type="InterPro" id="IPR000595">
    <property type="entry name" value="cNMP-bd_dom"/>
</dbReference>
<dbReference type="InterPro" id="IPR000222">
    <property type="entry name" value="PP2C_BS"/>
</dbReference>
<dbReference type="SMART" id="SM00332">
    <property type="entry name" value="PP2Cc"/>
    <property type="match status" value="1"/>
</dbReference>
<dbReference type="EMBL" id="CAICTM010001005">
    <property type="protein sequence ID" value="CAB9519307.1"/>
    <property type="molecule type" value="Genomic_DNA"/>
</dbReference>
<evidence type="ECO:0000256" key="8">
    <source>
        <dbReference type="ARBA" id="ARBA00022912"/>
    </source>
</evidence>
<dbReference type="SMART" id="SM00100">
    <property type="entry name" value="cNMP"/>
    <property type="match status" value="2"/>
</dbReference>
<keyword evidence="5" id="KW-0479">Metal-binding</keyword>
<dbReference type="Pfam" id="PF00027">
    <property type="entry name" value="cNMP_binding"/>
    <property type="match status" value="2"/>
</dbReference>
<dbReference type="InterPro" id="IPR050503">
    <property type="entry name" value="cAMP-dep_PK_reg_su-like"/>
</dbReference>
<protein>
    <recommendedName>
        <fullName evidence="4">protein-serine/threonine phosphatase</fullName>
        <ecNumber evidence="4">3.1.3.16</ecNumber>
    </recommendedName>
</protein>
<dbReference type="GO" id="GO:0005952">
    <property type="term" value="C:cAMP-dependent protein kinase complex"/>
    <property type="evidence" value="ECO:0007669"/>
    <property type="project" value="InterPro"/>
</dbReference>
<keyword evidence="9" id="KW-0464">Manganese</keyword>
<feature type="domain" description="Cyclic nucleotide-binding" evidence="14">
    <location>
        <begin position="614"/>
        <end position="721"/>
    </location>
</feature>
<evidence type="ECO:0000256" key="10">
    <source>
        <dbReference type="ARBA" id="ARBA00047761"/>
    </source>
</evidence>
<feature type="compositionally biased region" description="Acidic residues" evidence="13">
    <location>
        <begin position="250"/>
        <end position="271"/>
    </location>
</feature>
<dbReference type="GO" id="GO:0005829">
    <property type="term" value="C:cytosol"/>
    <property type="evidence" value="ECO:0007669"/>
    <property type="project" value="TreeGrafter"/>
</dbReference>
<evidence type="ECO:0000313" key="16">
    <source>
        <dbReference type="EMBL" id="CAB9519307.1"/>
    </source>
</evidence>
<name>A0A9N8ED88_9STRA</name>
<evidence type="ECO:0000256" key="9">
    <source>
        <dbReference type="ARBA" id="ARBA00023211"/>
    </source>
</evidence>
<dbReference type="InterPro" id="IPR036457">
    <property type="entry name" value="PPM-type-like_dom_sf"/>
</dbReference>
<feature type="domain" description="Cyclic nucleotide-binding" evidence="14">
    <location>
        <begin position="480"/>
        <end position="612"/>
    </location>
</feature>
<dbReference type="InterPro" id="IPR014710">
    <property type="entry name" value="RmlC-like_jellyroll"/>
</dbReference>
<dbReference type="PROSITE" id="PS50042">
    <property type="entry name" value="CNMP_BINDING_3"/>
    <property type="match status" value="2"/>
</dbReference>
<feature type="region of interest" description="Disordered" evidence="13">
    <location>
        <begin position="391"/>
        <end position="422"/>
    </location>
</feature>
<dbReference type="EC" id="3.1.3.16" evidence="4"/>
<dbReference type="GO" id="GO:0030552">
    <property type="term" value="F:cAMP binding"/>
    <property type="evidence" value="ECO:0007669"/>
    <property type="project" value="TreeGrafter"/>
</dbReference>
<dbReference type="PROSITE" id="PS01032">
    <property type="entry name" value="PPM_1"/>
    <property type="match status" value="1"/>
</dbReference>
<evidence type="ECO:0000313" key="17">
    <source>
        <dbReference type="Proteomes" id="UP001153069"/>
    </source>
</evidence>
<evidence type="ECO:0000256" key="3">
    <source>
        <dbReference type="ARBA" id="ARBA00004170"/>
    </source>
</evidence>
<dbReference type="PROSITE" id="PS51746">
    <property type="entry name" value="PPM_2"/>
    <property type="match status" value="1"/>
</dbReference>
<reference evidence="16" key="1">
    <citation type="submission" date="2020-06" db="EMBL/GenBank/DDBJ databases">
        <authorList>
            <consortium name="Plant Systems Biology data submission"/>
        </authorList>
    </citation>
    <scope>NUCLEOTIDE SEQUENCE</scope>
    <source>
        <strain evidence="16">D6</strain>
    </source>
</reference>
<comment type="caution">
    <text evidence="16">The sequence shown here is derived from an EMBL/GenBank/DDBJ whole genome shotgun (WGS) entry which is preliminary data.</text>
</comment>
<accession>A0A9N8ED88</accession>
<keyword evidence="7" id="KW-0460">Magnesium</keyword>
<dbReference type="GO" id="GO:0034236">
    <property type="term" value="F:protein kinase A catalytic subunit binding"/>
    <property type="evidence" value="ECO:0007669"/>
    <property type="project" value="TreeGrafter"/>
</dbReference>
<keyword evidence="17" id="KW-1185">Reference proteome</keyword>
<feature type="domain" description="PPM-type phosphatase" evidence="15">
    <location>
        <begin position="59"/>
        <end position="378"/>
    </location>
</feature>
<dbReference type="SUPFAM" id="SSF81606">
    <property type="entry name" value="PP2C-like"/>
    <property type="match status" value="1"/>
</dbReference>
<dbReference type="AlphaFoldDB" id="A0A9N8ED88"/>
<dbReference type="Gene3D" id="2.60.120.10">
    <property type="entry name" value="Jelly Rolls"/>
    <property type="match status" value="2"/>
</dbReference>
<feature type="region of interest" description="Disordered" evidence="13">
    <location>
        <begin position="246"/>
        <end position="282"/>
    </location>
</feature>
<dbReference type="Gene3D" id="3.60.40.10">
    <property type="entry name" value="PPM-type phosphatase domain"/>
    <property type="match status" value="1"/>
</dbReference>
<dbReference type="InterPro" id="IPR018490">
    <property type="entry name" value="cNMP-bd_dom_sf"/>
</dbReference>
<comment type="subcellular location">
    <subcellularLocation>
        <location evidence="3">Membrane</location>
        <topology evidence="3">Peripheral membrane protein</topology>
    </subcellularLocation>
</comment>
<feature type="region of interest" description="Disordered" evidence="13">
    <location>
        <begin position="1"/>
        <end position="39"/>
    </location>
</feature>
<evidence type="ECO:0000259" key="15">
    <source>
        <dbReference type="PROSITE" id="PS51746"/>
    </source>
</evidence>
<evidence type="ECO:0000256" key="6">
    <source>
        <dbReference type="ARBA" id="ARBA00022801"/>
    </source>
</evidence>
<dbReference type="InterPro" id="IPR001932">
    <property type="entry name" value="PPM-type_phosphatase-like_dom"/>
</dbReference>
<dbReference type="GO" id="GO:0004862">
    <property type="term" value="F:cAMP-dependent protein kinase inhibitor activity"/>
    <property type="evidence" value="ECO:0007669"/>
    <property type="project" value="TreeGrafter"/>
</dbReference>